<dbReference type="Proteomes" id="UP000250163">
    <property type="component" value="Chromosome MORIYA"/>
</dbReference>
<feature type="domain" description="Fatty acid hydroxylase" evidence="6">
    <location>
        <begin position="103"/>
        <end position="239"/>
    </location>
</feature>
<evidence type="ECO:0000256" key="5">
    <source>
        <dbReference type="SAM" id="Phobius"/>
    </source>
</evidence>
<dbReference type="InterPro" id="IPR006694">
    <property type="entry name" value="Fatty_acid_hydroxylase"/>
</dbReference>
<dbReference type="EMBL" id="LS483250">
    <property type="protein sequence ID" value="SQD76745.1"/>
    <property type="molecule type" value="Genomic_DNA"/>
</dbReference>
<dbReference type="Pfam" id="PF04116">
    <property type="entry name" value="FA_hydroxylase"/>
    <property type="match status" value="1"/>
</dbReference>
<dbReference type="GO" id="GO:0008610">
    <property type="term" value="P:lipid biosynthetic process"/>
    <property type="evidence" value="ECO:0007669"/>
    <property type="project" value="InterPro"/>
</dbReference>
<accession>A0A330LRL9</accession>
<feature type="transmembrane region" description="Helical" evidence="5">
    <location>
        <begin position="51"/>
        <end position="75"/>
    </location>
</feature>
<sequence>MNDWFIVNSNALRLSAFIGLFILLAIWEHYQPKRPLTVAKIQRWSNNIAMVMLNNLTLKLLMPFVAIDAALYVQQQQWGFVALMAETELMLESDLIRSTLIVVLSIMLLDAAIYFQHRIFHKIPVLWRLHRMHHSDLDIDVTTAIRFHPIEIVLSMLIKIAVIIALGVPVIAVVLFEMLLNLTAMFNHSNIRLPSKVDRYIRYILVTPDMHRIHHSTNGRETNHNFGFCLPWWDHLFGSYQAQPALGHQKMQIGLPYFRDAKEYQVQRMLTQPFRDK</sequence>
<evidence type="ECO:0000313" key="7">
    <source>
        <dbReference type="EMBL" id="SQD76745.1"/>
    </source>
</evidence>
<keyword evidence="8" id="KW-1185">Reference proteome</keyword>
<evidence type="ECO:0000256" key="1">
    <source>
        <dbReference type="ARBA" id="ARBA00004370"/>
    </source>
</evidence>
<reference evidence="8" key="1">
    <citation type="submission" date="2018-05" db="EMBL/GenBank/DDBJ databases">
        <authorList>
            <person name="Cea G.-C."/>
            <person name="William W."/>
        </authorList>
    </citation>
    <scope>NUCLEOTIDE SEQUENCE [LARGE SCALE GENOMIC DNA]</scope>
    <source>
        <strain evidence="8">DB21MT 5</strain>
    </source>
</reference>
<dbReference type="GO" id="GO:0016491">
    <property type="term" value="F:oxidoreductase activity"/>
    <property type="evidence" value="ECO:0007669"/>
    <property type="project" value="InterPro"/>
</dbReference>
<dbReference type="KEGG" id="mya:MORIYA_0267"/>
<keyword evidence="3 5" id="KW-1133">Transmembrane helix</keyword>
<keyword evidence="4 5" id="KW-0472">Membrane</keyword>
<feature type="transmembrane region" description="Helical" evidence="5">
    <location>
        <begin position="95"/>
        <end position="115"/>
    </location>
</feature>
<evidence type="ECO:0000313" key="8">
    <source>
        <dbReference type="Proteomes" id="UP000250163"/>
    </source>
</evidence>
<proteinExistence type="predicted"/>
<dbReference type="GO" id="GO:0005506">
    <property type="term" value="F:iron ion binding"/>
    <property type="evidence" value="ECO:0007669"/>
    <property type="project" value="InterPro"/>
</dbReference>
<organism evidence="7 8">
    <name type="scientific">Moritella yayanosii</name>
    <dbReference type="NCBI Taxonomy" id="69539"/>
    <lineage>
        <taxon>Bacteria</taxon>
        <taxon>Pseudomonadati</taxon>
        <taxon>Pseudomonadota</taxon>
        <taxon>Gammaproteobacteria</taxon>
        <taxon>Alteromonadales</taxon>
        <taxon>Moritellaceae</taxon>
        <taxon>Moritella</taxon>
    </lineage>
</organism>
<dbReference type="AlphaFoldDB" id="A0A330LRL9"/>
<dbReference type="PANTHER" id="PTHR11863">
    <property type="entry name" value="STEROL DESATURASE"/>
    <property type="match status" value="1"/>
</dbReference>
<dbReference type="OrthoDB" id="9770329at2"/>
<evidence type="ECO:0000259" key="6">
    <source>
        <dbReference type="Pfam" id="PF04116"/>
    </source>
</evidence>
<evidence type="ECO:0000256" key="2">
    <source>
        <dbReference type="ARBA" id="ARBA00022692"/>
    </source>
</evidence>
<keyword evidence="2 5" id="KW-0812">Transmembrane</keyword>
<feature type="transmembrane region" description="Helical" evidence="5">
    <location>
        <begin position="12"/>
        <end position="30"/>
    </location>
</feature>
<dbReference type="InterPro" id="IPR050307">
    <property type="entry name" value="Sterol_Desaturase_Related"/>
</dbReference>
<dbReference type="GO" id="GO:0016020">
    <property type="term" value="C:membrane"/>
    <property type="evidence" value="ECO:0007669"/>
    <property type="project" value="UniProtKB-SubCell"/>
</dbReference>
<evidence type="ECO:0000256" key="3">
    <source>
        <dbReference type="ARBA" id="ARBA00022989"/>
    </source>
</evidence>
<comment type="subcellular location">
    <subcellularLocation>
        <location evidence="1">Membrane</location>
    </subcellularLocation>
</comment>
<name>A0A330LRL9_9GAMM</name>
<evidence type="ECO:0000256" key="4">
    <source>
        <dbReference type="ARBA" id="ARBA00023136"/>
    </source>
</evidence>
<gene>
    <name evidence="7" type="ORF">MORIYA_0267</name>
</gene>
<feature type="transmembrane region" description="Helical" evidence="5">
    <location>
        <begin position="156"/>
        <end position="180"/>
    </location>
</feature>
<dbReference type="RefSeq" id="WP_112712021.1">
    <property type="nucleotide sequence ID" value="NZ_LS483250.1"/>
</dbReference>
<protein>
    <submittedName>
        <fullName evidence="7">Sterol desaturase</fullName>
    </submittedName>
</protein>